<accession>A0A0A1YVH8</accession>
<dbReference type="NCBIfam" id="TIGR01730">
    <property type="entry name" value="RND_mfp"/>
    <property type="match status" value="1"/>
</dbReference>
<protein>
    <submittedName>
        <fullName evidence="4">RND transporter</fullName>
    </submittedName>
</protein>
<dbReference type="Pfam" id="PF25876">
    <property type="entry name" value="HH_MFP_RND"/>
    <property type="match status" value="1"/>
</dbReference>
<comment type="similarity">
    <text evidence="1">Belongs to the membrane fusion protein (MFP) (TC 8.A.1) family.</text>
</comment>
<gene>
    <name evidence="4" type="ORF">K814_0126560</name>
</gene>
<evidence type="ECO:0000256" key="1">
    <source>
        <dbReference type="ARBA" id="ARBA00009477"/>
    </source>
</evidence>
<dbReference type="Gene3D" id="2.40.50.100">
    <property type="match status" value="1"/>
</dbReference>
<keyword evidence="2" id="KW-0175">Coiled coil</keyword>
<evidence type="ECO:0000313" key="5">
    <source>
        <dbReference type="Proteomes" id="UP000030060"/>
    </source>
</evidence>
<dbReference type="InterPro" id="IPR058624">
    <property type="entry name" value="MdtA-like_HH"/>
</dbReference>
<evidence type="ECO:0000313" key="4">
    <source>
        <dbReference type="EMBL" id="KGE64984.1"/>
    </source>
</evidence>
<dbReference type="InterPro" id="IPR006143">
    <property type="entry name" value="RND_pump_MFP"/>
</dbReference>
<dbReference type="Gene3D" id="2.40.30.170">
    <property type="match status" value="1"/>
</dbReference>
<dbReference type="AlphaFoldDB" id="A0A0A1YVH8"/>
<dbReference type="RefSeq" id="WP_038850330.1">
    <property type="nucleotide sequence ID" value="NZ_ASGY01000206.1"/>
</dbReference>
<dbReference type="EMBL" id="ASGY01000206">
    <property type="protein sequence ID" value="KGE64984.1"/>
    <property type="molecule type" value="Genomic_DNA"/>
</dbReference>
<feature type="coiled-coil region" evidence="2">
    <location>
        <begin position="95"/>
        <end position="167"/>
    </location>
</feature>
<evidence type="ECO:0000256" key="2">
    <source>
        <dbReference type="SAM" id="Coils"/>
    </source>
</evidence>
<dbReference type="PANTHER" id="PTHR30469">
    <property type="entry name" value="MULTIDRUG RESISTANCE PROTEIN MDTA"/>
    <property type="match status" value="1"/>
</dbReference>
<dbReference type="Gene3D" id="2.40.420.20">
    <property type="match status" value="1"/>
</dbReference>
<name>A0A0A1YVH8_PSEFL</name>
<proteinExistence type="inferred from homology"/>
<dbReference type="OrthoDB" id="9813967at2"/>
<reference evidence="4 5" key="1">
    <citation type="journal article" date="2013" name="Genome Announc.">
        <title>Draft Genome Sequence of Pseudomonas fluorescens LMG 5329, a White Line-Inducing Principle-Producing Bioindicator for the Mushroom Pathogen Pseudomonas tolaasii.</title>
        <authorList>
            <person name="Ghequire M.G."/>
            <person name="Rokni-Zadeh H."/>
            <person name="Zarrineh P."/>
            <person name="De Mot R."/>
        </authorList>
    </citation>
    <scope>NUCLEOTIDE SEQUENCE [LARGE SCALE GENOMIC DNA]</scope>
    <source>
        <strain evidence="4 5">LMG 5329</strain>
    </source>
</reference>
<dbReference type="GO" id="GO:1990281">
    <property type="term" value="C:efflux pump complex"/>
    <property type="evidence" value="ECO:0007669"/>
    <property type="project" value="TreeGrafter"/>
</dbReference>
<dbReference type="Gene3D" id="1.10.287.470">
    <property type="entry name" value="Helix hairpin bin"/>
    <property type="match status" value="1"/>
</dbReference>
<feature type="domain" description="Multidrug resistance protein MdtA-like alpha-helical hairpin" evidence="3">
    <location>
        <begin position="95"/>
        <end position="164"/>
    </location>
</feature>
<comment type="caution">
    <text evidence="4">The sequence shown here is derived from an EMBL/GenBank/DDBJ whole genome shotgun (WGS) entry which is preliminary data.</text>
</comment>
<dbReference type="GO" id="GO:0015562">
    <property type="term" value="F:efflux transmembrane transporter activity"/>
    <property type="evidence" value="ECO:0007669"/>
    <property type="project" value="TreeGrafter"/>
</dbReference>
<evidence type="ECO:0000259" key="3">
    <source>
        <dbReference type="Pfam" id="PF25876"/>
    </source>
</evidence>
<dbReference type="PROSITE" id="PS51257">
    <property type="entry name" value="PROKAR_LIPOPROTEIN"/>
    <property type="match status" value="1"/>
</dbReference>
<dbReference type="Proteomes" id="UP000030060">
    <property type="component" value="Unassembled WGS sequence"/>
</dbReference>
<sequence length="356" mass="38286">MKRLTVLLAASLLLVACSKEEPPPEPVRPVLSMEVKAEDQENLGRFAGTIQARYESNLGFRVPGRIARRAVDVGAEVEKGALLAVLDPTDQQNQLRAAQGDLARVQAQFINAQANARRQQELFNRGVGAQAQLDIAQTDLKTTQASLDQAQASVNQAKDQLNYAELRTDHAGIVTAWNAEAGQVVSAGQQVVTLARPDIKEAVIDLPAGLAERLPHDVVFLVAGQLDPSVNTTAIVREIEPQAQSATRTRRARLTLAETPPAFRLGTAISVTLSTAIAPRIEVPLSALQEIDGKTRIWLLDTQSQAVQPRDISLISRDANSALLNGGVKPGERIVTAGVNSLKPGQKVKIDEDSPR</sequence>
<dbReference type="PANTHER" id="PTHR30469:SF15">
    <property type="entry name" value="HLYD FAMILY OF SECRETION PROTEINS"/>
    <property type="match status" value="1"/>
</dbReference>
<organism evidence="4 5">
    <name type="scientific">Pseudomonas fluorescens LMG 5329</name>
    <dbReference type="NCBI Taxonomy" id="1324332"/>
    <lineage>
        <taxon>Bacteria</taxon>
        <taxon>Pseudomonadati</taxon>
        <taxon>Pseudomonadota</taxon>
        <taxon>Gammaproteobacteria</taxon>
        <taxon>Pseudomonadales</taxon>
        <taxon>Pseudomonadaceae</taxon>
        <taxon>Pseudomonas</taxon>
    </lineage>
</organism>
<dbReference type="SUPFAM" id="SSF111369">
    <property type="entry name" value="HlyD-like secretion proteins"/>
    <property type="match status" value="1"/>
</dbReference>